<gene>
    <name evidence="2" type="ORF">AJ79_04864</name>
</gene>
<sequence>MKIFTIALTAIGLISRITAAVDSYEDIIVCEGVDVGSNRHFNALKPKHISQVVRDFCTKYRNTENLADGQLRKDDFLFETSNRGRNRVSLSFRRYQRLNDGPVKWDTELCIYLFGKAIECPQKEPGKGPLTRWGGATAIRSYGKDRRSAWSAQIAPSHAGWPGSG</sequence>
<evidence type="ECO:0000256" key="1">
    <source>
        <dbReference type="SAM" id="SignalP"/>
    </source>
</evidence>
<dbReference type="AlphaFoldDB" id="A0A2B7XRB5"/>
<dbReference type="EMBL" id="PDNB01000072">
    <property type="protein sequence ID" value="PGH11489.1"/>
    <property type="molecule type" value="Genomic_DNA"/>
</dbReference>
<name>A0A2B7XRB5_9EURO</name>
<accession>A0A2B7XRB5</accession>
<dbReference type="Proteomes" id="UP000223968">
    <property type="component" value="Unassembled WGS sequence"/>
</dbReference>
<feature type="chain" id="PRO_5013264996" evidence="1">
    <location>
        <begin position="21"/>
        <end position="165"/>
    </location>
</feature>
<protein>
    <submittedName>
        <fullName evidence="2">Uncharacterized protein</fullName>
    </submittedName>
</protein>
<evidence type="ECO:0000313" key="2">
    <source>
        <dbReference type="EMBL" id="PGH11489.1"/>
    </source>
</evidence>
<evidence type="ECO:0000313" key="3">
    <source>
        <dbReference type="Proteomes" id="UP000223968"/>
    </source>
</evidence>
<keyword evidence="1" id="KW-0732">Signal</keyword>
<keyword evidence="3" id="KW-1185">Reference proteome</keyword>
<feature type="signal peptide" evidence="1">
    <location>
        <begin position="1"/>
        <end position="20"/>
    </location>
</feature>
<proteinExistence type="predicted"/>
<comment type="caution">
    <text evidence="2">The sequence shown here is derived from an EMBL/GenBank/DDBJ whole genome shotgun (WGS) entry which is preliminary data.</text>
</comment>
<reference evidence="2 3" key="1">
    <citation type="submission" date="2017-10" db="EMBL/GenBank/DDBJ databases">
        <title>Comparative genomics in systemic dimorphic fungi from Ajellomycetaceae.</title>
        <authorList>
            <person name="Munoz J.F."/>
            <person name="Mcewen J.G."/>
            <person name="Clay O.K."/>
            <person name="Cuomo C.A."/>
        </authorList>
    </citation>
    <scope>NUCLEOTIDE SEQUENCE [LARGE SCALE GENOMIC DNA]</scope>
    <source>
        <strain evidence="2 3">UAMH5409</strain>
    </source>
</reference>
<organism evidence="2 3">
    <name type="scientific">Helicocarpus griseus UAMH5409</name>
    <dbReference type="NCBI Taxonomy" id="1447875"/>
    <lineage>
        <taxon>Eukaryota</taxon>
        <taxon>Fungi</taxon>
        <taxon>Dikarya</taxon>
        <taxon>Ascomycota</taxon>
        <taxon>Pezizomycotina</taxon>
        <taxon>Eurotiomycetes</taxon>
        <taxon>Eurotiomycetidae</taxon>
        <taxon>Onygenales</taxon>
        <taxon>Ajellomycetaceae</taxon>
        <taxon>Helicocarpus</taxon>
    </lineage>
</organism>